<organism evidence="14 15">
    <name type="scientific">Mizuhopecten yessoensis</name>
    <name type="common">Japanese scallop</name>
    <name type="synonym">Patinopecten yessoensis</name>
    <dbReference type="NCBI Taxonomy" id="6573"/>
    <lineage>
        <taxon>Eukaryota</taxon>
        <taxon>Metazoa</taxon>
        <taxon>Spiralia</taxon>
        <taxon>Lophotrochozoa</taxon>
        <taxon>Mollusca</taxon>
        <taxon>Bivalvia</taxon>
        <taxon>Autobranchia</taxon>
        <taxon>Pteriomorphia</taxon>
        <taxon>Pectinida</taxon>
        <taxon>Pectinoidea</taxon>
        <taxon>Pectinidae</taxon>
        <taxon>Mizuhopecten</taxon>
    </lineage>
</organism>
<evidence type="ECO:0000313" key="15">
    <source>
        <dbReference type="Proteomes" id="UP000242188"/>
    </source>
</evidence>
<dbReference type="PANTHER" id="PTHR18966">
    <property type="entry name" value="IONOTROPIC GLUTAMATE RECEPTOR"/>
    <property type="match status" value="1"/>
</dbReference>
<evidence type="ECO:0000256" key="8">
    <source>
        <dbReference type="ARBA" id="ARBA00023180"/>
    </source>
</evidence>
<keyword evidence="3 12" id="KW-0812">Transmembrane</keyword>
<dbReference type="InterPro" id="IPR015683">
    <property type="entry name" value="Ionotropic_Glu_rcpt"/>
</dbReference>
<keyword evidence="7 14" id="KW-0675">Receptor</keyword>
<feature type="transmembrane region" description="Helical" evidence="12">
    <location>
        <begin position="690"/>
        <end position="710"/>
    </location>
</feature>
<evidence type="ECO:0000256" key="3">
    <source>
        <dbReference type="ARBA" id="ARBA00022692"/>
    </source>
</evidence>
<evidence type="ECO:0000256" key="4">
    <source>
        <dbReference type="ARBA" id="ARBA00022989"/>
    </source>
</evidence>
<evidence type="ECO:0000256" key="12">
    <source>
        <dbReference type="SAM" id="Phobius"/>
    </source>
</evidence>
<dbReference type="InterPro" id="IPR019594">
    <property type="entry name" value="Glu/Gly-bd"/>
</dbReference>
<name>A0A210PN30_MIZYE</name>
<keyword evidence="8" id="KW-0325">Glycoprotein</keyword>
<reference evidence="14 15" key="1">
    <citation type="journal article" date="2017" name="Nat. Ecol. Evol.">
        <title>Scallop genome provides insights into evolution of bilaterian karyotype and development.</title>
        <authorList>
            <person name="Wang S."/>
            <person name="Zhang J."/>
            <person name="Jiao W."/>
            <person name="Li J."/>
            <person name="Xun X."/>
            <person name="Sun Y."/>
            <person name="Guo X."/>
            <person name="Huan P."/>
            <person name="Dong B."/>
            <person name="Zhang L."/>
            <person name="Hu X."/>
            <person name="Sun X."/>
            <person name="Wang J."/>
            <person name="Zhao C."/>
            <person name="Wang Y."/>
            <person name="Wang D."/>
            <person name="Huang X."/>
            <person name="Wang R."/>
            <person name="Lv J."/>
            <person name="Li Y."/>
            <person name="Zhang Z."/>
            <person name="Liu B."/>
            <person name="Lu W."/>
            <person name="Hui Y."/>
            <person name="Liang J."/>
            <person name="Zhou Z."/>
            <person name="Hou R."/>
            <person name="Li X."/>
            <person name="Liu Y."/>
            <person name="Li H."/>
            <person name="Ning X."/>
            <person name="Lin Y."/>
            <person name="Zhao L."/>
            <person name="Xing Q."/>
            <person name="Dou J."/>
            <person name="Li Y."/>
            <person name="Mao J."/>
            <person name="Guo H."/>
            <person name="Dou H."/>
            <person name="Li T."/>
            <person name="Mu C."/>
            <person name="Jiang W."/>
            <person name="Fu Q."/>
            <person name="Fu X."/>
            <person name="Miao Y."/>
            <person name="Liu J."/>
            <person name="Yu Q."/>
            <person name="Li R."/>
            <person name="Liao H."/>
            <person name="Li X."/>
            <person name="Kong Y."/>
            <person name="Jiang Z."/>
            <person name="Chourrout D."/>
            <person name="Li R."/>
            <person name="Bao Z."/>
        </authorList>
    </citation>
    <scope>NUCLEOTIDE SEQUENCE [LARGE SCALE GENOMIC DNA]</scope>
    <source>
        <strain evidence="14 15">PY_sf001</strain>
    </source>
</reference>
<gene>
    <name evidence="14" type="ORF">KP79_PYT05559</name>
</gene>
<keyword evidence="4 12" id="KW-1133">Transmembrane helix</keyword>
<accession>A0A210PN30</accession>
<dbReference type="GO" id="GO:0016020">
    <property type="term" value="C:membrane"/>
    <property type="evidence" value="ECO:0007669"/>
    <property type="project" value="UniProtKB-SubCell"/>
</dbReference>
<keyword evidence="5" id="KW-0406">Ion transport</keyword>
<comment type="subcellular location">
    <subcellularLocation>
        <location evidence="1">Membrane</location>
        <topology evidence="1">Multi-pass membrane protein</topology>
    </subcellularLocation>
</comment>
<protein>
    <submittedName>
        <fullName evidence="14">Glutamate receptor ionotropic, kainate 4</fullName>
    </submittedName>
</protein>
<evidence type="ECO:0000259" key="13">
    <source>
        <dbReference type="SMART" id="SM00079"/>
    </source>
</evidence>
<evidence type="ECO:0000256" key="11">
    <source>
        <dbReference type="SAM" id="MobiDB-lite"/>
    </source>
</evidence>
<evidence type="ECO:0000256" key="10">
    <source>
        <dbReference type="ARBA" id="ARBA00023303"/>
    </source>
</evidence>
<dbReference type="OrthoDB" id="5984008at2759"/>
<keyword evidence="9" id="KW-1071">Ligand-gated ion channel</keyword>
<keyword evidence="2" id="KW-0813">Transport</keyword>
<evidence type="ECO:0000256" key="7">
    <source>
        <dbReference type="ARBA" id="ARBA00023170"/>
    </source>
</evidence>
<dbReference type="SUPFAM" id="SSF53850">
    <property type="entry name" value="Periplasmic binding protein-like II"/>
    <property type="match status" value="1"/>
</dbReference>
<feature type="compositionally biased region" description="Polar residues" evidence="11">
    <location>
        <begin position="742"/>
        <end position="767"/>
    </location>
</feature>
<dbReference type="Proteomes" id="UP000242188">
    <property type="component" value="Unassembled WGS sequence"/>
</dbReference>
<dbReference type="Gene3D" id="1.10.287.70">
    <property type="match status" value="1"/>
</dbReference>
<feature type="region of interest" description="Disordered" evidence="11">
    <location>
        <begin position="729"/>
        <end position="776"/>
    </location>
</feature>
<keyword evidence="15" id="KW-1185">Reference proteome</keyword>
<feature type="transmembrane region" description="Helical" evidence="12">
    <location>
        <begin position="477"/>
        <end position="501"/>
    </location>
</feature>
<evidence type="ECO:0000256" key="9">
    <source>
        <dbReference type="ARBA" id="ARBA00023286"/>
    </source>
</evidence>
<dbReference type="EMBL" id="NEDP02005577">
    <property type="protein sequence ID" value="OWF37877.1"/>
    <property type="molecule type" value="Genomic_DNA"/>
</dbReference>
<evidence type="ECO:0000256" key="5">
    <source>
        <dbReference type="ARBA" id="ARBA00023065"/>
    </source>
</evidence>
<evidence type="ECO:0000313" key="14">
    <source>
        <dbReference type="EMBL" id="OWF37877.1"/>
    </source>
</evidence>
<evidence type="ECO:0000256" key="2">
    <source>
        <dbReference type="ARBA" id="ARBA00022448"/>
    </source>
</evidence>
<keyword evidence="6 12" id="KW-0472">Membrane</keyword>
<evidence type="ECO:0000256" key="6">
    <source>
        <dbReference type="ARBA" id="ARBA00023136"/>
    </source>
</evidence>
<evidence type="ECO:0000256" key="1">
    <source>
        <dbReference type="ARBA" id="ARBA00004141"/>
    </source>
</evidence>
<feature type="domain" description="Ionotropic glutamate receptor C-terminal" evidence="13">
    <location>
        <begin position="285"/>
        <end position="671"/>
    </location>
</feature>
<keyword evidence="10" id="KW-0407">Ion channel</keyword>
<dbReference type="Pfam" id="PF00060">
    <property type="entry name" value="Lig_chan"/>
    <property type="match status" value="1"/>
</dbReference>
<dbReference type="Gene3D" id="3.40.190.10">
    <property type="entry name" value="Periplasmic binding protein-like II"/>
    <property type="match status" value="3"/>
</dbReference>
<dbReference type="GO" id="GO:0015276">
    <property type="term" value="F:ligand-gated monoatomic ion channel activity"/>
    <property type="evidence" value="ECO:0007669"/>
    <property type="project" value="InterPro"/>
</dbReference>
<proteinExistence type="predicted"/>
<comment type="caution">
    <text evidence="14">The sequence shown here is derived from an EMBL/GenBank/DDBJ whole genome shotgun (WGS) entry which is preliminary data.</text>
</comment>
<feature type="transmembrane region" description="Helical" evidence="12">
    <location>
        <begin position="408"/>
        <end position="427"/>
    </location>
</feature>
<dbReference type="InterPro" id="IPR001320">
    <property type="entry name" value="Iontro_rcpt_C"/>
</dbReference>
<dbReference type="SMART" id="SM00079">
    <property type="entry name" value="PBPe"/>
    <property type="match status" value="1"/>
</dbReference>
<dbReference type="AlphaFoldDB" id="A0A210PN30"/>
<dbReference type="Pfam" id="PF10613">
    <property type="entry name" value="Lig_chan-Glu_bd"/>
    <property type="match status" value="1"/>
</dbReference>
<sequence>MKNINLIVNRSQPGVVRYYSATLRDQSPFLVFVYDPTVGPEVIDECGMSVVVCLYDRCQFPSEHLVTLQSPQLRYGTLLTRLLTSGYDQHKELIILNDEDMQMPLSFLLENVQSVDVVLVDIKLSERNFLDSLRKVLSRSDSRKFIFLGTPPLVKNVTHLISDLMPLVADTIWLLLDTQGVLPICNPCDSAINILRDDYVQQLETTIESVVRRVLNTSQFYTEGGIDQLSLRSELKQALISVQHEIQIFQPGFNGTLAQVGVWNNVSEASGRLPVNFTTKHEKLALRVVTIHHPPYIYKTSIDGVISYRGYAVELLSKIAEASGVQFIISECTTTKPFLEATVFAWNECITDIVSGRADMVIGPIGVTKERGTMVDFILPYIQYDSVQMLTRAKKGRRFDFLEIFDHWSMLVWLSCFIFTSVTLWIYENVIKRLERRKNPDVKYCSFQDVVWFIVTKAEFECDGIRLSRTSTKLMGFGFWLLSFILLSAFTANLASFMTVYRMDDLHVKAVSDLVTTKDVKFSVVWGSDEMVYFENMMKTEEAFHDLWKSSNLYPDNKQYAFNEIVWDYPVRDTFTKIWQSMSKTGFFNSTSEALRRVAEGNFILLSKTETVKYLISQNCDVKSLGSPMGYHPVGFALKKDSSLLSTMSNSFMEIQQSSDVESLKRKWWENRNLHCDTEEIIQEIGFTEIGYWFLTPVFGISLGILILGMERIVRYRISSTAKYTVRNGYSPTQHYRDNDGPGSTQDTSLQNKGFSENRPKNLTTMVHDTKDMPHL</sequence>